<dbReference type="Pfam" id="PF00160">
    <property type="entry name" value="Pro_isomerase"/>
    <property type="match status" value="1"/>
</dbReference>
<dbReference type="GO" id="GO:0016018">
    <property type="term" value="F:cyclosporin A binding"/>
    <property type="evidence" value="ECO:0007669"/>
    <property type="project" value="TreeGrafter"/>
</dbReference>
<organism evidence="2 3">
    <name type="scientific">Amazona collaria</name>
    <name type="common">yellow-billed parrot</name>
    <dbReference type="NCBI Taxonomy" id="241587"/>
    <lineage>
        <taxon>Eukaryota</taxon>
        <taxon>Metazoa</taxon>
        <taxon>Chordata</taxon>
        <taxon>Craniata</taxon>
        <taxon>Vertebrata</taxon>
        <taxon>Euteleostomi</taxon>
        <taxon>Archelosauria</taxon>
        <taxon>Archosauria</taxon>
        <taxon>Dinosauria</taxon>
        <taxon>Saurischia</taxon>
        <taxon>Theropoda</taxon>
        <taxon>Coelurosauria</taxon>
        <taxon>Aves</taxon>
        <taxon>Neognathae</taxon>
        <taxon>Neoaves</taxon>
        <taxon>Telluraves</taxon>
        <taxon>Australaves</taxon>
        <taxon>Psittaciformes</taxon>
        <taxon>Psittacidae</taxon>
        <taxon>Amazona</taxon>
    </lineage>
</organism>
<dbReference type="SUPFAM" id="SSF50891">
    <property type="entry name" value="Cyclophilin-like"/>
    <property type="match status" value="1"/>
</dbReference>
<dbReference type="PANTHER" id="PTHR11071:SF561">
    <property type="entry name" value="PEPTIDYL-PROLYL CIS-TRANS ISOMERASE D-RELATED"/>
    <property type="match status" value="1"/>
</dbReference>
<dbReference type="GO" id="GO:0003755">
    <property type="term" value="F:peptidyl-prolyl cis-trans isomerase activity"/>
    <property type="evidence" value="ECO:0007669"/>
    <property type="project" value="InterPro"/>
</dbReference>
<name>A0A8B9FF82_9PSIT</name>
<evidence type="ECO:0000313" key="3">
    <source>
        <dbReference type="Proteomes" id="UP000694522"/>
    </source>
</evidence>
<keyword evidence="3" id="KW-1185">Reference proteome</keyword>
<reference evidence="2" key="2">
    <citation type="submission" date="2025-09" db="UniProtKB">
        <authorList>
            <consortium name="Ensembl"/>
        </authorList>
    </citation>
    <scope>IDENTIFICATION</scope>
</reference>
<reference evidence="2" key="1">
    <citation type="submission" date="2025-08" db="UniProtKB">
        <authorList>
            <consortium name="Ensembl"/>
        </authorList>
    </citation>
    <scope>IDENTIFICATION</scope>
</reference>
<dbReference type="Ensembl" id="ENSACOT00000009271.1">
    <property type="protein sequence ID" value="ENSACOP00000008964.1"/>
    <property type="gene ID" value="ENSACOG00000006272.1"/>
</dbReference>
<proteinExistence type="predicted"/>
<sequence>MSGRGRKYSKNKQTFYSSCPYCTETTSLFTVVTEKKVKYISTASAHFFHTTTSAFLITPAHASVSLSFSMPSPGGSIPSNLQPPSHSGRLELNPYCHCGFLPTYGWQMMFCAVRNELLFLFRNETWNMFTTGVCNWQDSFWFGLSLTLFFCSGILKGDGTGVASIYRGPFADENFKLKHSAPGLLSMANSGPSTNGCQFFITCSKCDWLDGKHVVFGKIVDGLLVMRKIENVPTGPNNKPKLPVVISQCGEM</sequence>
<dbReference type="InterPro" id="IPR029000">
    <property type="entry name" value="Cyclophilin-like_dom_sf"/>
</dbReference>
<dbReference type="Proteomes" id="UP000694522">
    <property type="component" value="Unplaced"/>
</dbReference>
<dbReference type="GO" id="GO:0005737">
    <property type="term" value="C:cytoplasm"/>
    <property type="evidence" value="ECO:0007669"/>
    <property type="project" value="TreeGrafter"/>
</dbReference>
<dbReference type="InterPro" id="IPR002130">
    <property type="entry name" value="Cyclophilin-type_PPIase_dom"/>
</dbReference>
<dbReference type="PANTHER" id="PTHR11071">
    <property type="entry name" value="PEPTIDYL-PROLYL CIS-TRANS ISOMERASE"/>
    <property type="match status" value="1"/>
</dbReference>
<protein>
    <submittedName>
        <fullName evidence="2">Peptidylprolyl isomerase H</fullName>
    </submittedName>
</protein>
<dbReference type="PROSITE" id="PS50072">
    <property type="entry name" value="CSA_PPIASE_2"/>
    <property type="match status" value="1"/>
</dbReference>
<evidence type="ECO:0000313" key="2">
    <source>
        <dbReference type="Ensembl" id="ENSACOP00000008964.1"/>
    </source>
</evidence>
<evidence type="ECO:0000259" key="1">
    <source>
        <dbReference type="PROSITE" id="PS50072"/>
    </source>
</evidence>
<feature type="domain" description="PPIase cyclophilin-type" evidence="1">
    <location>
        <begin position="121"/>
        <end position="251"/>
    </location>
</feature>
<accession>A0A8B9FF82</accession>
<dbReference type="GO" id="GO:0006457">
    <property type="term" value="P:protein folding"/>
    <property type="evidence" value="ECO:0007669"/>
    <property type="project" value="TreeGrafter"/>
</dbReference>
<dbReference type="Gene3D" id="2.40.100.10">
    <property type="entry name" value="Cyclophilin-like"/>
    <property type="match status" value="1"/>
</dbReference>
<dbReference type="AlphaFoldDB" id="A0A8B9FF82"/>